<dbReference type="SUPFAM" id="SSF57987">
    <property type="entry name" value="Inovirus (filamentous phage) major coat protein"/>
    <property type="match status" value="1"/>
</dbReference>
<evidence type="ECO:0008006" key="4">
    <source>
        <dbReference type="Google" id="ProtNLM"/>
    </source>
</evidence>
<evidence type="ECO:0000256" key="1">
    <source>
        <dbReference type="SAM" id="Phobius"/>
    </source>
</evidence>
<accession>A0A2A4HS98</accession>
<dbReference type="InterPro" id="IPR023390">
    <property type="entry name" value="Phage_M13_G8P_capsid_dom_sf"/>
</dbReference>
<keyword evidence="3" id="KW-1185">Reference proteome</keyword>
<dbReference type="InterPro" id="IPR008020">
    <property type="entry name" value="G8P"/>
</dbReference>
<keyword evidence="1" id="KW-0812">Transmembrane</keyword>
<evidence type="ECO:0000313" key="3">
    <source>
        <dbReference type="Proteomes" id="UP000218677"/>
    </source>
</evidence>
<sequence>MGANDERSQHYVCGWLPLYLVCHWLGIRSHFGYHEEIYGVSHMTMKALFQNAKNAVGSTSAKVAAGAAVSVGMIGNAQADASAAFSEIQSTGADMAGQAWPVVAAITASLIGIKLFKKFANRAS</sequence>
<name>A0A2A4HS98_9GAMM</name>
<protein>
    <recommendedName>
        <fullName evidence="4">Phage coat protein</fullName>
    </recommendedName>
</protein>
<dbReference type="OrthoDB" id="6172234at2"/>
<keyword evidence="1" id="KW-1133">Transmembrane helix</keyword>
<feature type="transmembrane region" description="Helical" evidence="1">
    <location>
        <begin position="99"/>
        <end position="116"/>
    </location>
</feature>
<keyword evidence="1" id="KW-0472">Membrane</keyword>
<organism evidence="2 3">
    <name type="scientific">Vreelandella nigrificans</name>
    <dbReference type="NCBI Taxonomy" id="2042704"/>
    <lineage>
        <taxon>Bacteria</taxon>
        <taxon>Pseudomonadati</taxon>
        <taxon>Pseudomonadota</taxon>
        <taxon>Gammaproteobacteria</taxon>
        <taxon>Oceanospirillales</taxon>
        <taxon>Halomonadaceae</taxon>
        <taxon>Vreelandella</taxon>
    </lineage>
</organism>
<comment type="caution">
    <text evidence="2">The sequence shown here is derived from an EMBL/GenBank/DDBJ whole genome shotgun (WGS) entry which is preliminary data.</text>
</comment>
<dbReference type="Proteomes" id="UP000218677">
    <property type="component" value="Unassembled WGS sequence"/>
</dbReference>
<reference evidence="3" key="1">
    <citation type="submission" date="2017-09" db="EMBL/GenBank/DDBJ databases">
        <authorList>
            <person name="Cho G.-S."/>
            <person name="Oguntoyinbo F.A."/>
            <person name="Cnockaert M."/>
            <person name="Kabisch J."/>
            <person name="Neve H."/>
            <person name="Bockelmann W."/>
            <person name="Wenning M."/>
            <person name="Franz C.M."/>
            <person name="Vandamme P."/>
        </authorList>
    </citation>
    <scope>NUCLEOTIDE SEQUENCE [LARGE SCALE GENOMIC DNA]</scope>
    <source>
        <strain evidence="3">MBT G8648</strain>
    </source>
</reference>
<dbReference type="Pfam" id="PF19199">
    <property type="entry name" value="Phage_coatGP8"/>
    <property type="match status" value="1"/>
</dbReference>
<proteinExistence type="predicted"/>
<evidence type="ECO:0000313" key="2">
    <source>
        <dbReference type="EMBL" id="PCF96914.1"/>
    </source>
</evidence>
<dbReference type="EMBL" id="NWUX01000002">
    <property type="protein sequence ID" value="PCF96914.1"/>
    <property type="molecule type" value="Genomic_DNA"/>
</dbReference>
<dbReference type="AlphaFoldDB" id="A0A2A4HS98"/>
<gene>
    <name evidence="2" type="ORF">CPA45_04180</name>
</gene>
<dbReference type="Gene3D" id="1.20.5.80">
    <property type="match status" value="1"/>
</dbReference>